<dbReference type="FunFam" id="1.10.10.2830:FF:000001">
    <property type="entry name" value="Chromosome partitioning protein ParB"/>
    <property type="match status" value="1"/>
</dbReference>
<dbReference type="InterPro" id="IPR003115">
    <property type="entry name" value="ParB_N"/>
</dbReference>
<sequence>MPPSPDPKRRALGKGLESLLPSLKAEAAPPSTGKPLEIPVGLIDRNPFQTRTTFDEAKLTELAQSIAASGVVQPIVVRVLPGDRYQLITGERRLIASKQAGKATIPAIVREVSDEQAMEMTIVENLQRADLNPMEQARAYHRLSHDFKMTQEQMATRTGKDRASVGNFLRLLKLPETIQARVEAGDLSFGHARTLLGLGSPEQIASAAQKVMALSMSVRQTETYIHGLMNPESRPGKLEKQQIAEAGQDPNVHEAQTRLQRSLGLRVKIEDKKGKGKVIIEYANLEDFDALLTALNAQPTE</sequence>
<gene>
    <name evidence="5" type="ordered locus">AciX9_3772</name>
</gene>
<dbReference type="Pfam" id="PF02195">
    <property type="entry name" value="ParB_N"/>
    <property type="match status" value="1"/>
</dbReference>
<dbReference type="SUPFAM" id="SSF110849">
    <property type="entry name" value="ParB/Sulfiredoxin"/>
    <property type="match status" value="1"/>
</dbReference>
<evidence type="ECO:0000313" key="5">
    <source>
        <dbReference type="EMBL" id="ADW70772.1"/>
    </source>
</evidence>
<evidence type="ECO:0000256" key="2">
    <source>
        <dbReference type="ARBA" id="ARBA00022829"/>
    </source>
</evidence>
<dbReference type="GO" id="GO:0007059">
    <property type="term" value="P:chromosome segregation"/>
    <property type="evidence" value="ECO:0007669"/>
    <property type="project" value="UniProtKB-KW"/>
</dbReference>
<dbReference type="SMART" id="SM00470">
    <property type="entry name" value="ParB"/>
    <property type="match status" value="1"/>
</dbReference>
<dbReference type="Pfam" id="PF23552">
    <property type="entry name" value="ParB_C"/>
    <property type="match status" value="1"/>
</dbReference>
<dbReference type="InterPro" id="IPR036086">
    <property type="entry name" value="ParB/Sulfiredoxin_sf"/>
</dbReference>
<accession>E8WWM7</accession>
<dbReference type="InterPro" id="IPR004437">
    <property type="entry name" value="ParB/RepB/Spo0J"/>
</dbReference>
<dbReference type="GO" id="GO:0005694">
    <property type="term" value="C:chromosome"/>
    <property type="evidence" value="ECO:0007669"/>
    <property type="project" value="TreeGrafter"/>
</dbReference>
<dbReference type="AlphaFoldDB" id="E8WWM7"/>
<dbReference type="RefSeq" id="WP_013582080.1">
    <property type="nucleotide sequence ID" value="NC_015064.1"/>
</dbReference>
<proteinExistence type="inferred from homology"/>
<keyword evidence="6" id="KW-1185">Reference proteome</keyword>
<dbReference type="CDD" id="cd16393">
    <property type="entry name" value="SPO0J_N"/>
    <property type="match status" value="1"/>
</dbReference>
<dbReference type="PaxDb" id="1198114-AciX9_3772"/>
<dbReference type="InterPro" id="IPR057240">
    <property type="entry name" value="ParB_dimer_C"/>
</dbReference>
<dbReference type="Pfam" id="PF17762">
    <property type="entry name" value="HTH_ParB"/>
    <property type="match status" value="1"/>
</dbReference>
<dbReference type="eggNOG" id="COG1475">
    <property type="taxonomic scope" value="Bacteria"/>
</dbReference>
<dbReference type="Gene3D" id="1.10.10.2830">
    <property type="match status" value="1"/>
</dbReference>
<evidence type="ECO:0000256" key="3">
    <source>
        <dbReference type="ARBA" id="ARBA00023125"/>
    </source>
</evidence>
<evidence type="ECO:0000313" key="6">
    <source>
        <dbReference type="Proteomes" id="UP000000343"/>
    </source>
</evidence>
<comment type="similarity">
    <text evidence="1">Belongs to the ParB family.</text>
</comment>
<dbReference type="InterPro" id="IPR041468">
    <property type="entry name" value="HTH_ParB/Spo0J"/>
</dbReference>
<organism evidence="6">
    <name type="scientific">Granulicella tundricola (strain ATCC BAA-1859 / DSM 23138 / MP5ACTX9)</name>
    <dbReference type="NCBI Taxonomy" id="1198114"/>
    <lineage>
        <taxon>Bacteria</taxon>
        <taxon>Pseudomonadati</taxon>
        <taxon>Acidobacteriota</taxon>
        <taxon>Terriglobia</taxon>
        <taxon>Terriglobales</taxon>
        <taxon>Acidobacteriaceae</taxon>
        <taxon>Granulicella</taxon>
    </lineage>
</organism>
<name>E8WWM7_GRATM</name>
<dbReference type="OrthoDB" id="9802051at2"/>
<feature type="domain" description="ParB-like N-terminal" evidence="4">
    <location>
        <begin position="36"/>
        <end position="126"/>
    </location>
</feature>
<dbReference type="Gene3D" id="3.90.1530.30">
    <property type="match status" value="1"/>
</dbReference>
<dbReference type="STRING" id="1198114.AciX9_3772"/>
<dbReference type="FunFam" id="3.90.1530.30:FF:000001">
    <property type="entry name" value="Chromosome partitioning protein ParB"/>
    <property type="match status" value="1"/>
</dbReference>
<keyword evidence="3" id="KW-0238">DNA-binding</keyword>
<dbReference type="PANTHER" id="PTHR33375">
    <property type="entry name" value="CHROMOSOME-PARTITIONING PROTEIN PARB-RELATED"/>
    <property type="match status" value="1"/>
</dbReference>
<evidence type="ECO:0000259" key="4">
    <source>
        <dbReference type="SMART" id="SM00470"/>
    </source>
</evidence>
<dbReference type="GO" id="GO:0003677">
    <property type="term" value="F:DNA binding"/>
    <property type="evidence" value="ECO:0007669"/>
    <property type="project" value="UniProtKB-KW"/>
</dbReference>
<dbReference type="Proteomes" id="UP000000343">
    <property type="component" value="Chromosome"/>
</dbReference>
<keyword evidence="2" id="KW-0159">Chromosome partition</keyword>
<dbReference type="NCBIfam" id="TIGR00180">
    <property type="entry name" value="parB_part"/>
    <property type="match status" value="1"/>
</dbReference>
<dbReference type="PANTHER" id="PTHR33375:SF1">
    <property type="entry name" value="CHROMOSOME-PARTITIONING PROTEIN PARB-RELATED"/>
    <property type="match status" value="1"/>
</dbReference>
<protein>
    <submittedName>
        <fullName evidence="5">ParB-like partition protein</fullName>
    </submittedName>
</protein>
<dbReference type="SUPFAM" id="SSF109709">
    <property type="entry name" value="KorB DNA-binding domain-like"/>
    <property type="match status" value="1"/>
</dbReference>
<reference evidence="6" key="1">
    <citation type="submission" date="2011-01" db="EMBL/GenBank/DDBJ databases">
        <title>Complete sequence of chromosome of Acidobacterium sp. MP5ACTX9.</title>
        <authorList>
            <consortium name="US DOE Joint Genome Institute"/>
            <person name="Lucas S."/>
            <person name="Copeland A."/>
            <person name="Lapidus A."/>
            <person name="Cheng J.-F."/>
            <person name="Goodwin L."/>
            <person name="Pitluck S."/>
            <person name="Teshima H."/>
            <person name="Detter J.C."/>
            <person name="Han C."/>
            <person name="Tapia R."/>
            <person name="Land M."/>
            <person name="Hauser L."/>
            <person name="Kyrpides N."/>
            <person name="Ivanova N."/>
            <person name="Ovchinnikova G."/>
            <person name="Pagani I."/>
            <person name="Rawat S.R."/>
            <person name="Mannisto M."/>
            <person name="Haggblom M.M."/>
            <person name="Woyke T."/>
        </authorList>
    </citation>
    <scope>NUCLEOTIDE SEQUENCE [LARGE SCALE GENOMIC DNA]</scope>
    <source>
        <strain evidence="6">MP5ACTX9</strain>
    </source>
</reference>
<dbReference type="HOGENOM" id="CLU_023853_0_0_0"/>
<dbReference type="KEGG" id="acm:AciX9_3772"/>
<dbReference type="InterPro" id="IPR050336">
    <property type="entry name" value="Chromosome_partition/occlusion"/>
</dbReference>
<dbReference type="EMBL" id="CP002480">
    <property type="protein sequence ID" value="ADW70772.1"/>
    <property type="molecule type" value="Genomic_DNA"/>
</dbReference>
<evidence type="ECO:0000256" key="1">
    <source>
        <dbReference type="ARBA" id="ARBA00006295"/>
    </source>
</evidence>